<dbReference type="OrthoDB" id="10069059at2759"/>
<dbReference type="Proteomes" id="UP000316079">
    <property type="component" value="Unassembled WGS sequence"/>
</dbReference>
<accession>A0A553R2K0</accession>
<evidence type="ECO:0000313" key="1">
    <source>
        <dbReference type="EMBL" id="TRY96408.1"/>
    </source>
</evidence>
<reference evidence="1 2" key="1">
    <citation type="journal article" date="2019" name="Sci. Data">
        <title>Hybrid genome assembly and annotation of Danionella translucida.</title>
        <authorList>
            <person name="Kadobianskyi M."/>
            <person name="Schulze L."/>
            <person name="Schuelke M."/>
            <person name="Judkewitz B."/>
        </authorList>
    </citation>
    <scope>NUCLEOTIDE SEQUENCE [LARGE SCALE GENOMIC DNA]</scope>
    <source>
        <strain evidence="1 2">Bolton</strain>
    </source>
</reference>
<proteinExistence type="predicted"/>
<sequence length="11" mass="1334">MTNDVVSFHRK</sequence>
<gene>
    <name evidence="1" type="ORF">DNTS_033277</name>
</gene>
<keyword evidence="2" id="KW-1185">Reference proteome</keyword>
<evidence type="ECO:0000313" key="2">
    <source>
        <dbReference type="Proteomes" id="UP000316079"/>
    </source>
</evidence>
<organism evidence="1 2">
    <name type="scientific">Danionella cerebrum</name>
    <dbReference type="NCBI Taxonomy" id="2873325"/>
    <lineage>
        <taxon>Eukaryota</taxon>
        <taxon>Metazoa</taxon>
        <taxon>Chordata</taxon>
        <taxon>Craniata</taxon>
        <taxon>Vertebrata</taxon>
        <taxon>Euteleostomi</taxon>
        <taxon>Actinopterygii</taxon>
        <taxon>Neopterygii</taxon>
        <taxon>Teleostei</taxon>
        <taxon>Ostariophysi</taxon>
        <taxon>Cypriniformes</taxon>
        <taxon>Danionidae</taxon>
        <taxon>Danioninae</taxon>
        <taxon>Danionella</taxon>
    </lineage>
</organism>
<protein>
    <submittedName>
        <fullName evidence="1">Uncharacterized protein</fullName>
    </submittedName>
</protein>
<dbReference type="EMBL" id="SRMA01025298">
    <property type="protein sequence ID" value="TRY96408.1"/>
    <property type="molecule type" value="Genomic_DNA"/>
</dbReference>
<name>A0A553R2K0_9TELE</name>
<comment type="caution">
    <text evidence="1">The sequence shown here is derived from an EMBL/GenBank/DDBJ whole genome shotgun (WGS) entry which is preliminary data.</text>
</comment>